<evidence type="ECO:0000313" key="2">
    <source>
        <dbReference type="Proteomes" id="UP000218231"/>
    </source>
</evidence>
<accession>A0A2A2KPY3</accession>
<sequence>MAATCRAGSLRSKSTDLPDVTWLQRVISREVERQAQEQQRRAYDHVVTQLMAGLVRTGQIQGEIPGMQHSALHSLQLPYTGS</sequence>
<gene>
    <name evidence="1" type="ORF">WR25_27079</name>
</gene>
<dbReference type="STRING" id="2018661.A0A2A2KPY3"/>
<organism evidence="1 2">
    <name type="scientific">Diploscapter pachys</name>
    <dbReference type="NCBI Taxonomy" id="2018661"/>
    <lineage>
        <taxon>Eukaryota</taxon>
        <taxon>Metazoa</taxon>
        <taxon>Ecdysozoa</taxon>
        <taxon>Nematoda</taxon>
        <taxon>Chromadorea</taxon>
        <taxon>Rhabditida</taxon>
        <taxon>Rhabditina</taxon>
        <taxon>Rhabditomorpha</taxon>
        <taxon>Rhabditoidea</taxon>
        <taxon>Rhabditidae</taxon>
        <taxon>Diploscapter</taxon>
    </lineage>
</organism>
<dbReference type="EMBL" id="LIAE01007989">
    <property type="protein sequence ID" value="PAV75948.1"/>
    <property type="molecule type" value="Genomic_DNA"/>
</dbReference>
<reference evidence="1 2" key="1">
    <citation type="journal article" date="2017" name="Curr. Biol.">
        <title>Genome architecture and evolution of a unichromosomal asexual nematode.</title>
        <authorList>
            <person name="Fradin H."/>
            <person name="Zegar C."/>
            <person name="Gutwein M."/>
            <person name="Lucas J."/>
            <person name="Kovtun M."/>
            <person name="Corcoran D."/>
            <person name="Baugh L.R."/>
            <person name="Kiontke K."/>
            <person name="Gunsalus K."/>
            <person name="Fitch D.H."/>
            <person name="Piano F."/>
        </authorList>
    </citation>
    <scope>NUCLEOTIDE SEQUENCE [LARGE SCALE GENOMIC DNA]</scope>
    <source>
        <strain evidence="1">PF1309</strain>
    </source>
</reference>
<keyword evidence="2" id="KW-1185">Reference proteome</keyword>
<proteinExistence type="predicted"/>
<evidence type="ECO:0000313" key="1">
    <source>
        <dbReference type="EMBL" id="PAV75948.1"/>
    </source>
</evidence>
<dbReference type="Proteomes" id="UP000218231">
    <property type="component" value="Unassembled WGS sequence"/>
</dbReference>
<comment type="caution">
    <text evidence="1">The sequence shown here is derived from an EMBL/GenBank/DDBJ whole genome shotgun (WGS) entry which is preliminary data.</text>
</comment>
<protein>
    <submittedName>
        <fullName evidence="1">Uncharacterized protein</fullName>
    </submittedName>
</protein>
<dbReference type="AlphaFoldDB" id="A0A2A2KPY3"/>
<name>A0A2A2KPY3_9BILA</name>